<feature type="compositionally biased region" description="Pro residues" evidence="1">
    <location>
        <begin position="362"/>
        <end position="400"/>
    </location>
</feature>
<dbReference type="EMBL" id="JACHNU010000002">
    <property type="protein sequence ID" value="MBB4662827.1"/>
    <property type="molecule type" value="Genomic_DNA"/>
</dbReference>
<protein>
    <recommendedName>
        <fullName evidence="3">VWFA domain-containing protein</fullName>
    </recommendedName>
</protein>
<organism evidence="4 5">
    <name type="scientific">Conexibacter arvalis</name>
    <dbReference type="NCBI Taxonomy" id="912552"/>
    <lineage>
        <taxon>Bacteria</taxon>
        <taxon>Bacillati</taxon>
        <taxon>Actinomycetota</taxon>
        <taxon>Thermoleophilia</taxon>
        <taxon>Solirubrobacterales</taxon>
        <taxon>Conexibacteraceae</taxon>
        <taxon>Conexibacter</taxon>
    </lineage>
</organism>
<feature type="region of interest" description="Disordered" evidence="1">
    <location>
        <begin position="340"/>
        <end position="437"/>
    </location>
</feature>
<evidence type="ECO:0000256" key="2">
    <source>
        <dbReference type="SAM" id="SignalP"/>
    </source>
</evidence>
<sequence>MDRVPGHSVRGRRLRGALVGILLAAALPLAGGGAASAAAVPVGCVAAGDVAVIVDDSGSMARSDPLGLRRRATELLLTKPTGQQRTVGAVEFGEDAGSLFAPAQVGGARGSMLAALGALDDDGWLGSGGSTDYDAAFAAAAEQQPAADARIFLTDGGHNDGAYLDGHVGGPRTYVVGLGIGPARTGSDAATLERIARETGGAYFPLDRTGRDGAALQASRLQSVFNEIDALLDCTTVATRRTVALRRQGRSSRPLTFSFGGRAAIELVTSWVSDRATIDVASIVVCDRRGRVIADLRGRKARRGRPRRIKLTVRKVRGGTYVTVVVRRPRRGVTVKVRVKGTRLPRRERPTVQARPLDDFPAAPPPAATPAPAPAPPADPAPPAAPEPPAPEPPPVTPPRPPRRVDPYDNYGPANAGRAICRGNPGRPESMPGGTVSQTFAVPAGVASIDRALVQIDPDDRVTAHATLHVNGHQRAAATAAAAGDTTFAFAAIPVRAGDTAMLRIAFTATFGKIVTVYTAGAPGGTFVASNSCPDGAPNVTTGATGLRAVVSGWDR</sequence>
<dbReference type="InterPro" id="IPR002035">
    <property type="entry name" value="VWF_A"/>
</dbReference>
<evidence type="ECO:0000313" key="5">
    <source>
        <dbReference type="Proteomes" id="UP000585272"/>
    </source>
</evidence>
<feature type="domain" description="VWFA" evidence="3">
    <location>
        <begin position="49"/>
        <end position="228"/>
    </location>
</feature>
<proteinExistence type="predicted"/>
<dbReference type="SUPFAM" id="SSF53300">
    <property type="entry name" value="vWA-like"/>
    <property type="match status" value="1"/>
</dbReference>
<dbReference type="AlphaFoldDB" id="A0A840ID07"/>
<dbReference type="RefSeq" id="WP_183342305.1">
    <property type="nucleotide sequence ID" value="NZ_JACHNU010000002.1"/>
</dbReference>
<evidence type="ECO:0000259" key="3">
    <source>
        <dbReference type="PROSITE" id="PS50234"/>
    </source>
</evidence>
<evidence type="ECO:0000313" key="4">
    <source>
        <dbReference type="EMBL" id="MBB4662827.1"/>
    </source>
</evidence>
<evidence type="ECO:0000256" key="1">
    <source>
        <dbReference type="SAM" id="MobiDB-lite"/>
    </source>
</evidence>
<dbReference type="Gene3D" id="3.40.50.410">
    <property type="entry name" value="von Willebrand factor, type A domain"/>
    <property type="match status" value="1"/>
</dbReference>
<accession>A0A840ID07</accession>
<gene>
    <name evidence="4" type="ORF">BDZ31_002413</name>
</gene>
<keyword evidence="2" id="KW-0732">Signal</keyword>
<dbReference type="InterPro" id="IPR036465">
    <property type="entry name" value="vWFA_dom_sf"/>
</dbReference>
<dbReference type="PROSITE" id="PS50234">
    <property type="entry name" value="VWFA"/>
    <property type="match status" value="1"/>
</dbReference>
<reference evidence="4 5" key="1">
    <citation type="submission" date="2020-08" db="EMBL/GenBank/DDBJ databases">
        <title>Genomic Encyclopedia of Archaeal and Bacterial Type Strains, Phase II (KMG-II): from individual species to whole genera.</title>
        <authorList>
            <person name="Goeker M."/>
        </authorList>
    </citation>
    <scope>NUCLEOTIDE SEQUENCE [LARGE SCALE GENOMIC DNA]</scope>
    <source>
        <strain evidence="4 5">DSM 23288</strain>
    </source>
</reference>
<dbReference type="SMART" id="SM00327">
    <property type="entry name" value="VWA"/>
    <property type="match status" value="1"/>
</dbReference>
<comment type="caution">
    <text evidence="4">The sequence shown here is derived from an EMBL/GenBank/DDBJ whole genome shotgun (WGS) entry which is preliminary data.</text>
</comment>
<feature type="signal peptide" evidence="2">
    <location>
        <begin position="1"/>
        <end position="37"/>
    </location>
</feature>
<name>A0A840ID07_9ACTN</name>
<keyword evidence="5" id="KW-1185">Reference proteome</keyword>
<feature type="chain" id="PRO_5032734192" description="VWFA domain-containing protein" evidence="2">
    <location>
        <begin position="38"/>
        <end position="556"/>
    </location>
</feature>
<dbReference type="Proteomes" id="UP000585272">
    <property type="component" value="Unassembled WGS sequence"/>
</dbReference>